<evidence type="ECO:0000259" key="2">
    <source>
        <dbReference type="Pfam" id="PF19298"/>
    </source>
</evidence>
<dbReference type="GO" id="GO:0016491">
    <property type="term" value="F:oxidoreductase activity"/>
    <property type="evidence" value="ECO:0007669"/>
    <property type="project" value="UniProtKB-KW"/>
</dbReference>
<dbReference type="Proteomes" id="UP000028302">
    <property type="component" value="Unassembled WGS sequence"/>
</dbReference>
<dbReference type="InterPro" id="IPR045605">
    <property type="entry name" value="KshA-like_C"/>
</dbReference>
<accession>A0A084IIE3</accession>
<protein>
    <submittedName>
        <fullName evidence="3">Rieske (2Fe-2S) domain-containing protein</fullName>
    </submittedName>
</protein>
<dbReference type="Pfam" id="PF19298">
    <property type="entry name" value="KshA_C"/>
    <property type="match status" value="1"/>
</dbReference>
<proteinExistence type="predicted"/>
<feature type="domain" description="3-ketosteroid-9-alpha-monooxygenase oxygenase component-like C-terminal" evidence="2">
    <location>
        <begin position="2"/>
        <end position="81"/>
    </location>
</feature>
<dbReference type="SUPFAM" id="SSF55961">
    <property type="entry name" value="Bet v1-like"/>
    <property type="match status" value="1"/>
</dbReference>
<dbReference type="AlphaFoldDB" id="A0A084IIE3"/>
<dbReference type="GO" id="GO:0008203">
    <property type="term" value="P:cholesterol metabolic process"/>
    <property type="evidence" value="ECO:0007669"/>
    <property type="project" value="InterPro"/>
</dbReference>
<dbReference type="eggNOG" id="COG4638">
    <property type="taxonomic scope" value="Bacteria"/>
</dbReference>
<sequence length="96" mass="10894">MVFIDAVTPIDPGNVAVTFSLTARLTDIQDPDMSLELVEEGVRQVSEDVPIWSHKTRWDRPSLARGDGPIMKFRRWADQFYIKDHTSRPADTHATA</sequence>
<organism evidence="3 4">
    <name type="scientific">Salinisphaera hydrothermalis (strain C41B8)</name>
    <dbReference type="NCBI Taxonomy" id="1304275"/>
    <lineage>
        <taxon>Bacteria</taxon>
        <taxon>Pseudomonadati</taxon>
        <taxon>Pseudomonadota</taxon>
        <taxon>Gammaproteobacteria</taxon>
        <taxon>Salinisphaerales</taxon>
        <taxon>Salinisphaeraceae</taxon>
        <taxon>Salinisphaera</taxon>
    </lineage>
</organism>
<keyword evidence="4" id="KW-1185">Reference proteome</keyword>
<dbReference type="EMBL" id="APNK01000028">
    <property type="protein sequence ID" value="KEZ76477.1"/>
    <property type="molecule type" value="Genomic_DNA"/>
</dbReference>
<reference evidence="3 4" key="1">
    <citation type="submission" date="2013-03" db="EMBL/GenBank/DDBJ databases">
        <title>Salinisphaera hydrothermalis C41B8 Genome Sequencing.</title>
        <authorList>
            <person name="Li C."/>
            <person name="Lai Q."/>
            <person name="Shao Z."/>
        </authorList>
    </citation>
    <scope>NUCLEOTIDE SEQUENCE [LARGE SCALE GENOMIC DNA]</scope>
    <source>
        <strain evidence="3 4">C41B8</strain>
    </source>
</reference>
<dbReference type="OrthoDB" id="9769355at2"/>
<comment type="caution">
    <text evidence="3">The sequence shown here is derived from an EMBL/GenBank/DDBJ whole genome shotgun (WGS) entry which is preliminary data.</text>
</comment>
<evidence type="ECO:0000256" key="1">
    <source>
        <dbReference type="ARBA" id="ARBA00023002"/>
    </source>
</evidence>
<evidence type="ECO:0000313" key="4">
    <source>
        <dbReference type="Proteomes" id="UP000028302"/>
    </source>
</evidence>
<name>A0A084IIE3_SALHC</name>
<dbReference type="STRING" id="1304275.C41B8_14575"/>
<evidence type="ECO:0000313" key="3">
    <source>
        <dbReference type="EMBL" id="KEZ76477.1"/>
    </source>
</evidence>
<dbReference type="Gene3D" id="3.90.380.10">
    <property type="entry name" value="Naphthalene 1,2-dioxygenase Alpha Subunit, Chain A, domain 1"/>
    <property type="match status" value="1"/>
</dbReference>
<keyword evidence="1" id="KW-0560">Oxidoreductase</keyword>
<gene>
    <name evidence="3" type="ORF">C41B8_14575</name>
</gene>